<keyword evidence="3" id="KW-1185">Reference proteome</keyword>
<evidence type="ECO:0000313" key="3">
    <source>
        <dbReference type="Proteomes" id="UP000222542"/>
    </source>
</evidence>
<dbReference type="PANTHER" id="PTHR47718">
    <property type="entry name" value="OS01G0519700 PROTEIN"/>
    <property type="match status" value="1"/>
</dbReference>
<evidence type="ECO:0000313" key="2">
    <source>
        <dbReference type="EMBL" id="PHT67680.1"/>
    </source>
</evidence>
<dbReference type="AlphaFoldDB" id="A0A2G2YD60"/>
<accession>A0A2G2YD60</accession>
<evidence type="ECO:0000256" key="1">
    <source>
        <dbReference type="SAM" id="MobiDB-lite"/>
    </source>
</evidence>
<organism evidence="2 3">
    <name type="scientific">Capsicum annuum</name>
    <name type="common">Capsicum pepper</name>
    <dbReference type="NCBI Taxonomy" id="4072"/>
    <lineage>
        <taxon>Eukaryota</taxon>
        <taxon>Viridiplantae</taxon>
        <taxon>Streptophyta</taxon>
        <taxon>Embryophyta</taxon>
        <taxon>Tracheophyta</taxon>
        <taxon>Spermatophyta</taxon>
        <taxon>Magnoliopsida</taxon>
        <taxon>eudicotyledons</taxon>
        <taxon>Gunneridae</taxon>
        <taxon>Pentapetalae</taxon>
        <taxon>asterids</taxon>
        <taxon>lamiids</taxon>
        <taxon>Solanales</taxon>
        <taxon>Solanaceae</taxon>
        <taxon>Solanoideae</taxon>
        <taxon>Capsiceae</taxon>
        <taxon>Capsicum</taxon>
    </lineage>
</organism>
<gene>
    <name evidence="2" type="ORF">T459_27167</name>
</gene>
<dbReference type="EMBL" id="AYRZ02000011">
    <property type="protein sequence ID" value="PHT67680.1"/>
    <property type="molecule type" value="Genomic_DNA"/>
</dbReference>
<protein>
    <submittedName>
        <fullName evidence="2">Uncharacterized protein</fullName>
    </submittedName>
</protein>
<dbReference type="Gramene" id="PHT67680">
    <property type="protein sequence ID" value="PHT67680"/>
    <property type="gene ID" value="T459_27167"/>
</dbReference>
<sequence length="129" mass="15181">MNRSHQLVQDEDLTISDDEEDHYGENGVEEEEGPMHDDRYTEEQYTAGPVEVTKVILEYNHELEPALSYFLPCHRELSRTVKRSLVAHDIAGLRPSKSIRLLEVEFGGPRRMRCTPKDYRHYILQQRRL</sequence>
<feature type="compositionally biased region" description="Basic and acidic residues" evidence="1">
    <location>
        <begin position="33"/>
        <end position="42"/>
    </location>
</feature>
<dbReference type="Proteomes" id="UP000222542">
    <property type="component" value="Unassembled WGS sequence"/>
</dbReference>
<comment type="caution">
    <text evidence="2">The sequence shown here is derived from an EMBL/GenBank/DDBJ whole genome shotgun (WGS) entry which is preliminary data.</text>
</comment>
<proteinExistence type="predicted"/>
<reference evidence="2 3" key="1">
    <citation type="journal article" date="2014" name="Nat. Genet.">
        <title>Genome sequence of the hot pepper provides insights into the evolution of pungency in Capsicum species.</title>
        <authorList>
            <person name="Kim S."/>
            <person name="Park M."/>
            <person name="Yeom S.I."/>
            <person name="Kim Y.M."/>
            <person name="Lee J.M."/>
            <person name="Lee H.A."/>
            <person name="Seo E."/>
            <person name="Choi J."/>
            <person name="Cheong K."/>
            <person name="Kim K.T."/>
            <person name="Jung K."/>
            <person name="Lee G.W."/>
            <person name="Oh S.K."/>
            <person name="Bae C."/>
            <person name="Kim S.B."/>
            <person name="Lee H.Y."/>
            <person name="Kim S.Y."/>
            <person name="Kim M.S."/>
            <person name="Kang B.C."/>
            <person name="Jo Y.D."/>
            <person name="Yang H.B."/>
            <person name="Jeong H.J."/>
            <person name="Kang W.H."/>
            <person name="Kwon J.K."/>
            <person name="Shin C."/>
            <person name="Lim J.Y."/>
            <person name="Park J.H."/>
            <person name="Huh J.H."/>
            <person name="Kim J.S."/>
            <person name="Kim B.D."/>
            <person name="Cohen O."/>
            <person name="Paran I."/>
            <person name="Suh M.C."/>
            <person name="Lee S.B."/>
            <person name="Kim Y.K."/>
            <person name="Shin Y."/>
            <person name="Noh S.J."/>
            <person name="Park J."/>
            <person name="Seo Y.S."/>
            <person name="Kwon S.Y."/>
            <person name="Kim H.A."/>
            <person name="Park J.M."/>
            <person name="Kim H.J."/>
            <person name="Choi S.B."/>
            <person name="Bosland P.W."/>
            <person name="Reeves G."/>
            <person name="Jo S.H."/>
            <person name="Lee B.W."/>
            <person name="Cho H.T."/>
            <person name="Choi H.S."/>
            <person name="Lee M.S."/>
            <person name="Yu Y."/>
            <person name="Do Choi Y."/>
            <person name="Park B.S."/>
            <person name="van Deynze A."/>
            <person name="Ashrafi H."/>
            <person name="Hill T."/>
            <person name="Kim W.T."/>
            <person name="Pai H.S."/>
            <person name="Ahn H.K."/>
            <person name="Yeam I."/>
            <person name="Giovannoni J.J."/>
            <person name="Rose J.K."/>
            <person name="Sorensen I."/>
            <person name="Lee S.J."/>
            <person name="Kim R.W."/>
            <person name="Choi I.Y."/>
            <person name="Choi B.S."/>
            <person name="Lim J.S."/>
            <person name="Lee Y.H."/>
            <person name="Choi D."/>
        </authorList>
    </citation>
    <scope>NUCLEOTIDE SEQUENCE [LARGE SCALE GENOMIC DNA]</scope>
    <source>
        <strain evidence="3">cv. CM334</strain>
    </source>
</reference>
<dbReference type="PANTHER" id="PTHR47718:SF17">
    <property type="entry name" value="PROTEIN FAR1-RELATED SEQUENCE 5-LIKE"/>
    <property type="match status" value="1"/>
</dbReference>
<reference evidence="2 3" key="2">
    <citation type="journal article" date="2017" name="Genome Biol.">
        <title>New reference genome sequences of hot pepper reveal the massive evolution of plant disease-resistance genes by retroduplication.</title>
        <authorList>
            <person name="Kim S."/>
            <person name="Park J."/>
            <person name="Yeom S.I."/>
            <person name="Kim Y.M."/>
            <person name="Seo E."/>
            <person name="Kim K.T."/>
            <person name="Kim M.S."/>
            <person name="Lee J.M."/>
            <person name="Cheong K."/>
            <person name="Shin H.S."/>
            <person name="Kim S.B."/>
            <person name="Han K."/>
            <person name="Lee J."/>
            <person name="Park M."/>
            <person name="Lee H.A."/>
            <person name="Lee H.Y."/>
            <person name="Lee Y."/>
            <person name="Oh S."/>
            <person name="Lee J.H."/>
            <person name="Choi E."/>
            <person name="Choi E."/>
            <person name="Lee S.E."/>
            <person name="Jeon J."/>
            <person name="Kim H."/>
            <person name="Choi G."/>
            <person name="Song H."/>
            <person name="Lee J."/>
            <person name="Lee S.C."/>
            <person name="Kwon J.K."/>
            <person name="Lee H.Y."/>
            <person name="Koo N."/>
            <person name="Hong Y."/>
            <person name="Kim R.W."/>
            <person name="Kang W.H."/>
            <person name="Huh J.H."/>
            <person name="Kang B.C."/>
            <person name="Yang T.J."/>
            <person name="Lee Y.H."/>
            <person name="Bennetzen J.L."/>
            <person name="Choi D."/>
        </authorList>
    </citation>
    <scope>NUCLEOTIDE SEQUENCE [LARGE SCALE GENOMIC DNA]</scope>
    <source>
        <strain evidence="3">cv. CM334</strain>
    </source>
</reference>
<name>A0A2G2YD60_CAPAN</name>
<feature type="region of interest" description="Disordered" evidence="1">
    <location>
        <begin position="1"/>
        <end position="42"/>
    </location>
</feature>
<feature type="compositionally biased region" description="Acidic residues" evidence="1">
    <location>
        <begin position="9"/>
        <end position="32"/>
    </location>
</feature>